<comment type="caution">
    <text evidence="5">The sequence shown here is derived from an EMBL/GenBank/DDBJ whole genome shotgun (WGS) entry which is preliminary data.</text>
</comment>
<dbReference type="Proteomes" id="UP000312512">
    <property type="component" value="Unassembled WGS sequence"/>
</dbReference>
<dbReference type="PANTHER" id="PTHR46825:SF11">
    <property type="entry name" value="PENICILLIN-BINDING PROTEIN 4"/>
    <property type="match status" value="1"/>
</dbReference>
<comment type="subcellular location">
    <subcellularLocation>
        <location evidence="1">Membrane</location>
    </subcellularLocation>
</comment>
<evidence type="ECO:0000256" key="1">
    <source>
        <dbReference type="ARBA" id="ARBA00004370"/>
    </source>
</evidence>
<gene>
    <name evidence="5" type="ORF">FH608_003710</name>
</gene>
<dbReference type="InterPro" id="IPR050491">
    <property type="entry name" value="AmpC-like"/>
</dbReference>
<dbReference type="InterPro" id="IPR012338">
    <property type="entry name" value="Beta-lactam/transpept-like"/>
</dbReference>
<protein>
    <submittedName>
        <fullName evidence="5">Serine hydrolase</fullName>
    </submittedName>
</protein>
<dbReference type="Pfam" id="PF00144">
    <property type="entry name" value="Beta-lactamase"/>
    <property type="match status" value="1"/>
</dbReference>
<dbReference type="Gene3D" id="3.40.710.10">
    <property type="entry name" value="DD-peptidase/beta-lactamase superfamily"/>
    <property type="match status" value="1"/>
</dbReference>
<dbReference type="InterPro" id="IPR001466">
    <property type="entry name" value="Beta-lactam-related"/>
</dbReference>
<feature type="region of interest" description="Disordered" evidence="3">
    <location>
        <begin position="46"/>
        <end position="66"/>
    </location>
</feature>
<name>A0A5C4WVK2_9ACTN</name>
<proteinExistence type="predicted"/>
<dbReference type="OrthoDB" id="3863176at2"/>
<evidence type="ECO:0000256" key="3">
    <source>
        <dbReference type="SAM" id="MobiDB-lite"/>
    </source>
</evidence>
<keyword evidence="2" id="KW-0472">Membrane</keyword>
<dbReference type="AlphaFoldDB" id="A0A5C4WVK2"/>
<dbReference type="GO" id="GO:0016020">
    <property type="term" value="C:membrane"/>
    <property type="evidence" value="ECO:0007669"/>
    <property type="project" value="UniProtKB-SubCell"/>
</dbReference>
<dbReference type="PANTHER" id="PTHR46825">
    <property type="entry name" value="D-ALANYL-D-ALANINE-CARBOXYPEPTIDASE/ENDOPEPTIDASE AMPH"/>
    <property type="match status" value="1"/>
</dbReference>
<dbReference type="SUPFAM" id="SSF56601">
    <property type="entry name" value="beta-lactamase/transpeptidase-like"/>
    <property type="match status" value="1"/>
</dbReference>
<keyword evidence="6" id="KW-1185">Reference proteome</keyword>
<dbReference type="GO" id="GO:0016787">
    <property type="term" value="F:hydrolase activity"/>
    <property type="evidence" value="ECO:0007669"/>
    <property type="project" value="UniProtKB-KW"/>
</dbReference>
<organism evidence="5 6">
    <name type="scientific">Nonomuraea phyllanthi</name>
    <dbReference type="NCBI Taxonomy" id="2219224"/>
    <lineage>
        <taxon>Bacteria</taxon>
        <taxon>Bacillati</taxon>
        <taxon>Actinomycetota</taxon>
        <taxon>Actinomycetes</taxon>
        <taxon>Streptosporangiales</taxon>
        <taxon>Streptosporangiaceae</taxon>
        <taxon>Nonomuraea</taxon>
    </lineage>
</organism>
<reference evidence="5 6" key="1">
    <citation type="submission" date="2019-10" db="EMBL/GenBank/DDBJ databases">
        <title>Nonomuraea sp. nov., isolated from Phyllanthus amarus.</title>
        <authorList>
            <person name="Klykleung N."/>
            <person name="Tanasupawat S."/>
        </authorList>
    </citation>
    <scope>NUCLEOTIDE SEQUENCE [LARGE SCALE GENOMIC DNA]</scope>
    <source>
        <strain evidence="5 6">PA1-10</strain>
    </source>
</reference>
<sequence>MSKCRDNGASSGESMPKFSNIVRFLAVSCALTGVVVPERTSAIAASTITPHATQPSDPLATAPAPRGDRTAAAMRAYLRGLALRKQFTGSVLVVRRGEVLLRAAAGQADAERHIPNRPDTVYRIASVTKQFTSMLMLKLRDRGLLRLDDPICPYLIPAYIRTCPHAWRPVTIRQLLTHTSGIVNIQELPDFYAKLSRPTTTRALIQRFVRKPLDFKPGTSWKYSNGGYVLAGAIIQAVTHRPYGDVLHREITGPLHLRHTGYSRGYPPAGYAKGYFTVGDPAPPINGSQAFSATGIYSTVDDIARWDRSFGAHLVAPPATVKLAFTPQAPCPANGCLNLPSTAYAFGWAIDRLNGHPLRYHHGLLQGYAAINMYLPDDDIAVVVLSNVQDTDTYGIGRHLATMALASSNAGWSRDAGMPVWSKPGDRMGTLIDRRTAAVS</sequence>
<feature type="domain" description="Beta-lactamase-related" evidence="4">
    <location>
        <begin position="89"/>
        <end position="395"/>
    </location>
</feature>
<evidence type="ECO:0000256" key="2">
    <source>
        <dbReference type="ARBA" id="ARBA00023136"/>
    </source>
</evidence>
<feature type="compositionally biased region" description="Polar residues" evidence="3">
    <location>
        <begin position="46"/>
        <end position="56"/>
    </location>
</feature>
<dbReference type="EMBL" id="VDLX02000001">
    <property type="protein sequence ID" value="KAB8197650.1"/>
    <property type="molecule type" value="Genomic_DNA"/>
</dbReference>
<accession>A0A5C4WVK2</accession>
<keyword evidence="5" id="KW-0378">Hydrolase</keyword>
<evidence type="ECO:0000313" key="6">
    <source>
        <dbReference type="Proteomes" id="UP000312512"/>
    </source>
</evidence>
<evidence type="ECO:0000259" key="4">
    <source>
        <dbReference type="Pfam" id="PF00144"/>
    </source>
</evidence>
<evidence type="ECO:0000313" key="5">
    <source>
        <dbReference type="EMBL" id="KAB8197650.1"/>
    </source>
</evidence>